<feature type="domain" description="DUF1565" evidence="1">
    <location>
        <begin position="217"/>
        <end position="274"/>
    </location>
</feature>
<dbReference type="SUPFAM" id="SSF51126">
    <property type="entry name" value="Pectin lyase-like"/>
    <property type="match status" value="1"/>
</dbReference>
<dbReference type="InterPro" id="IPR012334">
    <property type="entry name" value="Pectin_lyas_fold"/>
</dbReference>
<dbReference type="EMBL" id="CP043494">
    <property type="protein sequence ID" value="WNG46931.1"/>
    <property type="molecule type" value="Genomic_DNA"/>
</dbReference>
<dbReference type="RefSeq" id="WP_395823817.1">
    <property type="nucleotide sequence ID" value="NZ_CP043494.1"/>
</dbReference>
<reference evidence="2 3" key="1">
    <citation type="submission" date="2019-08" db="EMBL/GenBank/DDBJ databases">
        <title>Archangium and Cystobacter genomes.</title>
        <authorList>
            <person name="Chen I.-C.K."/>
            <person name="Wielgoss S."/>
        </authorList>
    </citation>
    <scope>NUCLEOTIDE SEQUENCE [LARGE SCALE GENOMIC DNA]</scope>
    <source>
        <strain evidence="2 3">Cbm 6</strain>
    </source>
</reference>
<evidence type="ECO:0000313" key="2">
    <source>
        <dbReference type="EMBL" id="WNG46931.1"/>
    </source>
</evidence>
<organism evidence="2 3">
    <name type="scientific">Archangium minus</name>
    <dbReference type="NCBI Taxonomy" id="83450"/>
    <lineage>
        <taxon>Bacteria</taxon>
        <taxon>Pseudomonadati</taxon>
        <taxon>Myxococcota</taxon>
        <taxon>Myxococcia</taxon>
        <taxon>Myxococcales</taxon>
        <taxon>Cystobacterineae</taxon>
        <taxon>Archangiaceae</taxon>
        <taxon>Archangium</taxon>
    </lineage>
</organism>
<proteinExistence type="predicted"/>
<evidence type="ECO:0000259" key="1">
    <source>
        <dbReference type="Pfam" id="PF07602"/>
    </source>
</evidence>
<dbReference type="Gene3D" id="2.60.120.430">
    <property type="entry name" value="Galactose-binding lectin"/>
    <property type="match status" value="1"/>
</dbReference>
<dbReference type="Gene3D" id="2.160.20.10">
    <property type="entry name" value="Single-stranded right-handed beta-helix, Pectin lyase-like"/>
    <property type="match status" value="1"/>
</dbReference>
<protein>
    <submittedName>
        <fullName evidence="2">DUF1565 domain-containing protein</fullName>
    </submittedName>
</protein>
<keyword evidence="3" id="KW-1185">Reference proteome</keyword>
<dbReference type="Pfam" id="PF07602">
    <property type="entry name" value="DUF1565"/>
    <property type="match status" value="1"/>
</dbReference>
<dbReference type="Proteomes" id="UP001611383">
    <property type="component" value="Chromosome"/>
</dbReference>
<accession>A0ABY9WV35</accession>
<gene>
    <name evidence="2" type="ORF">F0U60_24475</name>
</gene>
<name>A0ABY9WV35_9BACT</name>
<dbReference type="InterPro" id="IPR011459">
    <property type="entry name" value="DUF1565"/>
</dbReference>
<sequence length="748" mass="81138">MKRMLTMLTLAGTLWGCGGATGSSVDARGESESPAPHTLEASLDTEVFHKAINLAGSAVTIEGHTFTAFDQAKTQGLSVPSGYQAVTTSLTPSPAVDAATSAMLNTGIWQSGTLRLAQTVPAARYNVYVYILENYANNHRSLDLALEGQRVAQGIGVLAKSAWKKYGPYTVSVTDGELNLDLSAAKREPHLMGLSLFKLEGSTPPPTGSRVYHVSMQGNDSTGDGTEAKPFRTIARAADVVPAGQGHTIKVGPGTFDETRNIVLKERVNLLGSGVGVTLIRGGSYDWHAVEGLIRLESRVLLPGAEPIPPFEHEGVMYGPYPRYMSVDSPQEVSHFSMDGLRKGSTGIRVTNRNHVKIHHVDITQFFWAGILSSSEGWAETKGLQISDFRIVESSAEGTSRSWGNITIRGTHEELLIQNGRIEHLTNVPLNEHFSSSGYAIKALLSFEDTARKQDEIRGSKILGVHTRGKHMAPWDNYRAPNIGFEFWQIGADGVEIANCDVNTAMSLEFNAPIDQYPYSFWIHHNRMKPQKAGFLELADSNIIIEHNYFDMTGNINPWNVMGEFNGGGPSTQGPVLKNIRINHNVFNLAGFQPSFFVFTTKVDGFRFYNNTVVSSAGPSLFEFREPTAQGSGTLEVRNNIFDTGSAMKMGRYTDGHDGSPPAKLVYANNMHRNAPTARPSTFVETNSIQAAADLKRSGATPFPYFEPSGPSANMVDRGASVGLPFLGAAPDLGALEYGQTPWAVGLP</sequence>
<dbReference type="InterPro" id="IPR011050">
    <property type="entry name" value="Pectin_lyase_fold/virulence"/>
</dbReference>
<evidence type="ECO:0000313" key="3">
    <source>
        <dbReference type="Proteomes" id="UP001611383"/>
    </source>
</evidence>